<dbReference type="HOGENOM" id="CLU_001570_5_7_1"/>
<evidence type="ECO:0000256" key="3">
    <source>
        <dbReference type="ARBA" id="ARBA00004406"/>
    </source>
</evidence>
<evidence type="ECO:0000256" key="8">
    <source>
        <dbReference type="ARBA" id="ARBA00022848"/>
    </source>
</evidence>
<keyword evidence="16" id="KW-1185">Reference proteome</keyword>
<dbReference type="PRINTS" id="PR00463">
    <property type="entry name" value="EP450I"/>
</dbReference>
<dbReference type="OrthoDB" id="2789670at2759"/>
<keyword evidence="7" id="KW-0256">Endoplasmic reticulum</keyword>
<dbReference type="Gene3D" id="1.10.630.10">
    <property type="entry name" value="Cytochrome P450"/>
    <property type="match status" value="1"/>
</dbReference>
<evidence type="ECO:0000256" key="5">
    <source>
        <dbReference type="ARBA" id="ARBA00022617"/>
    </source>
</evidence>
<name>B4NSA8_DROSI</name>
<dbReference type="PhylomeDB" id="B4NSA8"/>
<comment type="similarity">
    <text evidence="4 14">Belongs to the cytochrome P450 family.</text>
</comment>
<keyword evidence="11 14" id="KW-0503">Monooxygenase</keyword>
<dbReference type="PRINTS" id="PR00385">
    <property type="entry name" value="P450"/>
</dbReference>
<evidence type="ECO:0000256" key="10">
    <source>
        <dbReference type="ARBA" id="ARBA00023004"/>
    </source>
</evidence>
<dbReference type="InterPro" id="IPR050476">
    <property type="entry name" value="Insect_CytP450_Detox"/>
</dbReference>
<dbReference type="InterPro" id="IPR036396">
    <property type="entry name" value="Cyt_P450_sf"/>
</dbReference>
<dbReference type="InterPro" id="IPR002401">
    <property type="entry name" value="Cyt_P450_E_grp-I"/>
</dbReference>
<dbReference type="OMA" id="XCTESVE"/>
<proteinExistence type="inferred from homology"/>
<evidence type="ECO:0000256" key="7">
    <source>
        <dbReference type="ARBA" id="ARBA00022824"/>
    </source>
</evidence>
<keyword evidence="5 13" id="KW-0349">Heme</keyword>
<dbReference type="AlphaFoldDB" id="B4NSA8"/>
<keyword evidence="9 14" id="KW-0560">Oxidoreductase</keyword>
<dbReference type="GO" id="GO:0005789">
    <property type="term" value="C:endoplasmic reticulum membrane"/>
    <property type="evidence" value="ECO:0007669"/>
    <property type="project" value="UniProtKB-SubCell"/>
</dbReference>
<dbReference type="Proteomes" id="UP000000304">
    <property type="component" value="Unassembled WGS sequence"/>
</dbReference>
<evidence type="ECO:0000256" key="2">
    <source>
        <dbReference type="ARBA" id="ARBA00004174"/>
    </source>
</evidence>
<dbReference type="GO" id="GO:0005506">
    <property type="term" value="F:iron ion binding"/>
    <property type="evidence" value="ECO:0007669"/>
    <property type="project" value="InterPro"/>
</dbReference>
<dbReference type="Pfam" id="PF00067">
    <property type="entry name" value="p450"/>
    <property type="match status" value="1"/>
</dbReference>
<evidence type="ECO:0000256" key="4">
    <source>
        <dbReference type="ARBA" id="ARBA00010617"/>
    </source>
</evidence>
<evidence type="ECO:0000256" key="1">
    <source>
        <dbReference type="ARBA" id="ARBA00001971"/>
    </source>
</evidence>
<accession>B4NSA8</accession>
<keyword evidence="8" id="KW-0492">Microsome</keyword>
<feature type="binding site" description="axial binding residue" evidence="13">
    <location>
        <position position="132"/>
    </location>
    <ligand>
        <name>heme</name>
        <dbReference type="ChEBI" id="CHEBI:30413"/>
    </ligand>
    <ligandPart>
        <name>Fe</name>
        <dbReference type="ChEBI" id="CHEBI:18248"/>
    </ligandPart>
</feature>
<gene>
    <name evidence="15" type="primary">Dsim\GD15377</name>
    <name evidence="15" type="ORF">Dsim_GD15377</name>
</gene>
<evidence type="ECO:0000256" key="13">
    <source>
        <dbReference type="PIRSR" id="PIRSR602401-1"/>
    </source>
</evidence>
<dbReference type="EMBL" id="CH982043">
    <property type="protein sequence ID" value="EDX15486.1"/>
    <property type="molecule type" value="Genomic_DNA"/>
</dbReference>
<keyword evidence="6 13" id="KW-0479">Metal-binding</keyword>
<dbReference type="PROSITE" id="PS00086">
    <property type="entry name" value="CYTOCHROME_P450"/>
    <property type="match status" value="1"/>
</dbReference>
<comment type="cofactor">
    <cofactor evidence="1 13">
        <name>heme</name>
        <dbReference type="ChEBI" id="CHEBI:30413"/>
    </cofactor>
</comment>
<dbReference type="GO" id="GO:0016705">
    <property type="term" value="F:oxidoreductase activity, acting on paired donors, with incorporation or reduction of molecular oxygen"/>
    <property type="evidence" value="ECO:0007669"/>
    <property type="project" value="InterPro"/>
</dbReference>
<evidence type="ECO:0000256" key="14">
    <source>
        <dbReference type="RuleBase" id="RU000461"/>
    </source>
</evidence>
<evidence type="ECO:0000256" key="11">
    <source>
        <dbReference type="ARBA" id="ARBA00023033"/>
    </source>
</evidence>
<organism evidence="15 16">
    <name type="scientific">Drosophila simulans</name>
    <name type="common">Fruit fly</name>
    <dbReference type="NCBI Taxonomy" id="7240"/>
    <lineage>
        <taxon>Eukaryota</taxon>
        <taxon>Metazoa</taxon>
        <taxon>Ecdysozoa</taxon>
        <taxon>Arthropoda</taxon>
        <taxon>Hexapoda</taxon>
        <taxon>Insecta</taxon>
        <taxon>Pterygota</taxon>
        <taxon>Neoptera</taxon>
        <taxon>Endopterygota</taxon>
        <taxon>Diptera</taxon>
        <taxon>Brachycera</taxon>
        <taxon>Muscomorpha</taxon>
        <taxon>Ephydroidea</taxon>
        <taxon>Drosophilidae</taxon>
        <taxon>Drosophila</taxon>
        <taxon>Sophophora</taxon>
    </lineage>
</organism>
<sequence>MSFCLYELALNPDVQERLRVEVLAVLNRNNQKLTYDSVQEMPYLDQVVAETLRKYPILPHLLRRSTKQYQIPDSNLILEPGSKIIIPVHSIHHDPELYPDPEKFDPSRFEPEEIKARHPFAYLPFGEGPRNCIGERFGKLQVKVGLVYLLRDFRFSKSEKTQIPLKFSSTTFLISTQEGVHLRMDGLARP</sequence>
<dbReference type="InterPro" id="IPR001128">
    <property type="entry name" value="Cyt_P450"/>
</dbReference>
<evidence type="ECO:0000256" key="6">
    <source>
        <dbReference type="ARBA" id="ARBA00022723"/>
    </source>
</evidence>
<reference evidence="15 16" key="1">
    <citation type="journal article" date="2007" name="Nature">
        <title>Evolution of genes and genomes on the Drosophila phylogeny.</title>
        <authorList>
            <consortium name="Drosophila 12 Genomes Consortium"/>
            <person name="Clark A.G."/>
            <person name="Eisen M.B."/>
            <person name="Smith D.R."/>
            <person name="Bergman C.M."/>
            <person name="Oliver B."/>
            <person name="Markow T.A."/>
            <person name="Kaufman T.C."/>
            <person name="Kellis M."/>
            <person name="Gelbart W."/>
            <person name="Iyer V.N."/>
            <person name="Pollard D.A."/>
            <person name="Sackton T.B."/>
            <person name="Larracuente A.M."/>
            <person name="Singh N.D."/>
            <person name="Abad J.P."/>
            <person name="Abt D.N."/>
            <person name="Adryan B."/>
            <person name="Aguade M."/>
            <person name="Akashi H."/>
            <person name="Anderson W.W."/>
            <person name="Aquadro C.F."/>
            <person name="Ardell D.H."/>
            <person name="Arguello R."/>
            <person name="Artieri C.G."/>
            <person name="Barbash D.A."/>
            <person name="Barker D."/>
            <person name="Barsanti P."/>
            <person name="Batterham P."/>
            <person name="Batzoglou S."/>
            <person name="Begun D."/>
            <person name="Bhutkar A."/>
            <person name="Blanco E."/>
            <person name="Bosak S.A."/>
            <person name="Bradley R.K."/>
            <person name="Brand A.D."/>
            <person name="Brent M.R."/>
            <person name="Brooks A.N."/>
            <person name="Brown R.H."/>
            <person name="Butlin R.K."/>
            <person name="Caggese C."/>
            <person name="Calvi B.R."/>
            <person name="Bernardo de Carvalho A."/>
            <person name="Caspi A."/>
            <person name="Castrezana S."/>
            <person name="Celniker S.E."/>
            <person name="Chang J.L."/>
            <person name="Chapple C."/>
            <person name="Chatterji S."/>
            <person name="Chinwalla A."/>
            <person name="Civetta A."/>
            <person name="Clifton S.W."/>
            <person name="Comeron J.M."/>
            <person name="Costello J.C."/>
            <person name="Coyne J.A."/>
            <person name="Daub J."/>
            <person name="David R.G."/>
            <person name="Delcher A.L."/>
            <person name="Delehaunty K."/>
            <person name="Do C.B."/>
            <person name="Ebling H."/>
            <person name="Edwards K."/>
            <person name="Eickbush T."/>
            <person name="Evans J.D."/>
            <person name="Filipski A."/>
            <person name="Findeiss S."/>
            <person name="Freyhult E."/>
            <person name="Fulton L."/>
            <person name="Fulton R."/>
            <person name="Garcia A.C."/>
            <person name="Gardiner A."/>
            <person name="Garfield D.A."/>
            <person name="Garvin B.E."/>
            <person name="Gibson G."/>
            <person name="Gilbert D."/>
            <person name="Gnerre S."/>
            <person name="Godfrey J."/>
            <person name="Good R."/>
            <person name="Gotea V."/>
            <person name="Gravely B."/>
            <person name="Greenberg A.J."/>
            <person name="Griffiths-Jones S."/>
            <person name="Gross S."/>
            <person name="Guigo R."/>
            <person name="Gustafson E.A."/>
            <person name="Haerty W."/>
            <person name="Hahn M.W."/>
            <person name="Halligan D.L."/>
            <person name="Halpern A.L."/>
            <person name="Halter G.M."/>
            <person name="Han M.V."/>
            <person name="Heger A."/>
            <person name="Hillier L."/>
            <person name="Hinrichs A.S."/>
            <person name="Holmes I."/>
            <person name="Hoskins R.A."/>
            <person name="Hubisz M.J."/>
            <person name="Hultmark D."/>
            <person name="Huntley M.A."/>
            <person name="Jaffe D.B."/>
            <person name="Jagadeeshan S."/>
            <person name="Jeck W.R."/>
            <person name="Johnson J."/>
            <person name="Jones C.D."/>
            <person name="Jordan W.C."/>
            <person name="Karpen G.H."/>
            <person name="Kataoka E."/>
            <person name="Keightley P.D."/>
            <person name="Kheradpour P."/>
            <person name="Kirkness E.F."/>
            <person name="Koerich L.B."/>
            <person name="Kristiansen K."/>
            <person name="Kudrna D."/>
            <person name="Kulathinal R.J."/>
            <person name="Kumar S."/>
            <person name="Kwok R."/>
            <person name="Lander E."/>
            <person name="Langley C.H."/>
            <person name="Lapoint R."/>
            <person name="Lazzaro B.P."/>
            <person name="Lee S.J."/>
            <person name="Levesque L."/>
            <person name="Li R."/>
            <person name="Lin C.F."/>
            <person name="Lin M.F."/>
            <person name="Lindblad-Toh K."/>
            <person name="Llopart A."/>
            <person name="Long M."/>
            <person name="Low L."/>
            <person name="Lozovsky E."/>
            <person name="Lu J."/>
            <person name="Luo M."/>
            <person name="Machado C.A."/>
            <person name="Makalowski W."/>
            <person name="Marzo M."/>
            <person name="Matsuda M."/>
            <person name="Matzkin L."/>
            <person name="McAllister B."/>
            <person name="McBride C.S."/>
            <person name="McKernan B."/>
            <person name="McKernan K."/>
            <person name="Mendez-Lago M."/>
            <person name="Minx P."/>
            <person name="Mollenhauer M.U."/>
            <person name="Montooth K."/>
            <person name="Mount S.M."/>
            <person name="Mu X."/>
            <person name="Myers E."/>
            <person name="Negre B."/>
            <person name="Newfeld S."/>
            <person name="Nielsen R."/>
            <person name="Noor M.A."/>
            <person name="O'Grady P."/>
            <person name="Pachter L."/>
            <person name="Papaceit M."/>
            <person name="Parisi M.J."/>
            <person name="Parisi M."/>
            <person name="Parts L."/>
            <person name="Pedersen J.S."/>
            <person name="Pesole G."/>
            <person name="Phillippy A.M."/>
            <person name="Ponting C.P."/>
            <person name="Pop M."/>
            <person name="Porcelli D."/>
            <person name="Powell J.R."/>
            <person name="Prohaska S."/>
            <person name="Pruitt K."/>
            <person name="Puig M."/>
            <person name="Quesneville H."/>
            <person name="Ram K.R."/>
            <person name="Rand D."/>
            <person name="Rasmussen M.D."/>
            <person name="Reed L.K."/>
            <person name="Reenan R."/>
            <person name="Reily A."/>
            <person name="Remington K.A."/>
            <person name="Rieger T.T."/>
            <person name="Ritchie M.G."/>
            <person name="Robin C."/>
            <person name="Rogers Y.H."/>
            <person name="Rohde C."/>
            <person name="Rozas J."/>
            <person name="Rubenfield M.J."/>
            <person name="Ruiz A."/>
            <person name="Russo S."/>
            <person name="Salzberg S.L."/>
            <person name="Sanchez-Gracia A."/>
            <person name="Saranga D.J."/>
            <person name="Sato H."/>
            <person name="Schaeffer S.W."/>
            <person name="Schatz M.C."/>
            <person name="Schlenke T."/>
            <person name="Schwartz R."/>
            <person name="Segarra C."/>
            <person name="Singh R.S."/>
            <person name="Sirot L."/>
            <person name="Sirota M."/>
            <person name="Sisneros N.B."/>
            <person name="Smith C.D."/>
            <person name="Smith T.F."/>
            <person name="Spieth J."/>
            <person name="Stage D.E."/>
            <person name="Stark A."/>
            <person name="Stephan W."/>
            <person name="Strausberg R.L."/>
            <person name="Strempel S."/>
            <person name="Sturgill D."/>
            <person name="Sutton G."/>
            <person name="Sutton G.G."/>
            <person name="Tao W."/>
            <person name="Teichmann S."/>
            <person name="Tobari Y.N."/>
            <person name="Tomimura Y."/>
            <person name="Tsolas J.M."/>
            <person name="Valente V.L."/>
            <person name="Venter E."/>
            <person name="Venter J.C."/>
            <person name="Vicario S."/>
            <person name="Vieira F.G."/>
            <person name="Vilella A.J."/>
            <person name="Villasante A."/>
            <person name="Walenz B."/>
            <person name="Wang J."/>
            <person name="Wasserman M."/>
            <person name="Watts T."/>
            <person name="Wilson D."/>
            <person name="Wilson R.K."/>
            <person name="Wing R.A."/>
            <person name="Wolfner M.F."/>
            <person name="Wong A."/>
            <person name="Wong G.K."/>
            <person name="Wu C.I."/>
            <person name="Wu G."/>
            <person name="Yamamoto D."/>
            <person name="Yang H.P."/>
            <person name="Yang S.P."/>
            <person name="Yorke J.A."/>
            <person name="Yoshida K."/>
            <person name="Zdobnov E."/>
            <person name="Zhang P."/>
            <person name="Zhang Y."/>
            <person name="Zimin A.V."/>
            <person name="Baldwin J."/>
            <person name="Abdouelleil A."/>
            <person name="Abdulkadir J."/>
            <person name="Abebe A."/>
            <person name="Abera B."/>
            <person name="Abreu J."/>
            <person name="Acer S.C."/>
            <person name="Aftuck L."/>
            <person name="Alexander A."/>
            <person name="An P."/>
            <person name="Anderson E."/>
            <person name="Anderson S."/>
            <person name="Arachi H."/>
            <person name="Azer M."/>
            <person name="Bachantsang P."/>
            <person name="Barry A."/>
            <person name="Bayul T."/>
            <person name="Berlin A."/>
            <person name="Bessette D."/>
            <person name="Bloom T."/>
            <person name="Blye J."/>
            <person name="Boguslavskiy L."/>
            <person name="Bonnet C."/>
            <person name="Boukhgalter B."/>
            <person name="Bourzgui I."/>
            <person name="Brown A."/>
            <person name="Cahill P."/>
            <person name="Channer S."/>
            <person name="Cheshatsang Y."/>
            <person name="Chuda L."/>
            <person name="Citroen M."/>
            <person name="Collymore A."/>
            <person name="Cooke P."/>
            <person name="Costello M."/>
            <person name="D'Aco K."/>
            <person name="Daza R."/>
            <person name="De Haan G."/>
            <person name="DeGray S."/>
            <person name="DeMaso C."/>
            <person name="Dhargay N."/>
            <person name="Dooley K."/>
            <person name="Dooley E."/>
            <person name="Doricent M."/>
            <person name="Dorje P."/>
            <person name="Dorjee K."/>
            <person name="Dupes A."/>
            <person name="Elong R."/>
            <person name="Falk J."/>
            <person name="Farina A."/>
            <person name="Faro S."/>
            <person name="Ferguson D."/>
            <person name="Fisher S."/>
            <person name="Foley C.D."/>
            <person name="Franke A."/>
            <person name="Friedrich D."/>
            <person name="Gadbois L."/>
            <person name="Gearin G."/>
            <person name="Gearin C.R."/>
            <person name="Giannoukos G."/>
            <person name="Goode T."/>
            <person name="Graham J."/>
            <person name="Grandbois E."/>
            <person name="Grewal S."/>
            <person name="Gyaltsen K."/>
            <person name="Hafez N."/>
            <person name="Hagos B."/>
            <person name="Hall J."/>
            <person name="Henson C."/>
            <person name="Hollinger A."/>
            <person name="Honan T."/>
            <person name="Huard M.D."/>
            <person name="Hughes L."/>
            <person name="Hurhula B."/>
            <person name="Husby M.E."/>
            <person name="Kamat A."/>
            <person name="Kanga B."/>
            <person name="Kashin S."/>
            <person name="Khazanovich D."/>
            <person name="Kisner P."/>
            <person name="Lance K."/>
            <person name="Lara M."/>
            <person name="Lee W."/>
            <person name="Lennon N."/>
            <person name="Letendre F."/>
            <person name="LeVine R."/>
            <person name="Lipovsky A."/>
            <person name="Liu X."/>
            <person name="Liu J."/>
            <person name="Liu S."/>
            <person name="Lokyitsang T."/>
            <person name="Lokyitsang Y."/>
            <person name="Lubonja R."/>
            <person name="Lui A."/>
            <person name="MacDonald P."/>
            <person name="Magnisalis V."/>
            <person name="Maru K."/>
            <person name="Matthews C."/>
            <person name="McCusker W."/>
            <person name="McDonough S."/>
            <person name="Mehta T."/>
            <person name="Meldrim J."/>
            <person name="Meneus L."/>
            <person name="Mihai O."/>
            <person name="Mihalev A."/>
            <person name="Mihova T."/>
            <person name="Mittelman R."/>
            <person name="Mlenga V."/>
            <person name="Montmayeur A."/>
            <person name="Mulrain L."/>
            <person name="Navidi A."/>
            <person name="Naylor J."/>
            <person name="Negash T."/>
            <person name="Nguyen T."/>
            <person name="Nguyen N."/>
            <person name="Nicol R."/>
            <person name="Norbu C."/>
            <person name="Norbu N."/>
            <person name="Novod N."/>
            <person name="O'Neill B."/>
            <person name="Osman S."/>
            <person name="Markiewicz E."/>
            <person name="Oyono O.L."/>
            <person name="Patti C."/>
            <person name="Phunkhang P."/>
            <person name="Pierre F."/>
            <person name="Priest M."/>
            <person name="Raghuraman S."/>
            <person name="Rege F."/>
            <person name="Reyes R."/>
            <person name="Rise C."/>
            <person name="Rogov P."/>
            <person name="Ross K."/>
            <person name="Ryan E."/>
            <person name="Settipalli S."/>
            <person name="Shea T."/>
            <person name="Sherpa N."/>
            <person name="Shi L."/>
            <person name="Shih D."/>
            <person name="Sparrow T."/>
            <person name="Spaulding J."/>
            <person name="Stalker J."/>
            <person name="Stange-Thomann N."/>
            <person name="Stavropoulos S."/>
            <person name="Stone C."/>
            <person name="Strader C."/>
            <person name="Tesfaye S."/>
            <person name="Thomson T."/>
            <person name="Thoulutsang Y."/>
            <person name="Thoulutsang D."/>
            <person name="Topham K."/>
            <person name="Topping I."/>
            <person name="Tsamla T."/>
            <person name="Vassiliev H."/>
            <person name="Vo A."/>
            <person name="Wangchuk T."/>
            <person name="Wangdi T."/>
            <person name="Weiand M."/>
            <person name="Wilkinson J."/>
            <person name="Wilson A."/>
            <person name="Yadav S."/>
            <person name="Young G."/>
            <person name="Yu Q."/>
            <person name="Zembek L."/>
            <person name="Zhong D."/>
            <person name="Zimmer A."/>
            <person name="Zwirko Z."/>
            <person name="Jaffe D.B."/>
            <person name="Alvarez P."/>
            <person name="Brockman W."/>
            <person name="Butler J."/>
            <person name="Chin C."/>
            <person name="Gnerre S."/>
            <person name="Grabherr M."/>
            <person name="Kleber M."/>
            <person name="Mauceli E."/>
            <person name="MacCallum I."/>
        </authorList>
    </citation>
    <scope>NUCLEOTIDE SEQUENCE [LARGE SCALE GENOMIC DNA]</scope>
    <source>
        <strain evidence="16">white501</strain>
    </source>
</reference>
<dbReference type="PANTHER" id="PTHR24292:SF100">
    <property type="entry name" value="CYTOCHROME P450 6A16, ISOFORM B-RELATED"/>
    <property type="match status" value="1"/>
</dbReference>
<evidence type="ECO:0000313" key="15">
    <source>
        <dbReference type="EMBL" id="EDX15486.1"/>
    </source>
</evidence>
<evidence type="ECO:0000256" key="9">
    <source>
        <dbReference type="ARBA" id="ARBA00023002"/>
    </source>
</evidence>
<dbReference type="STRING" id="7240.B4NSA8"/>
<keyword evidence="12" id="KW-0472">Membrane</keyword>
<dbReference type="SMR" id="B4NSA8"/>
<comment type="subcellular location">
    <subcellularLocation>
        <location evidence="3">Endoplasmic reticulum membrane</location>
        <topology evidence="3">Peripheral membrane protein</topology>
    </subcellularLocation>
    <subcellularLocation>
        <location evidence="2">Microsome membrane</location>
        <topology evidence="2">Peripheral membrane protein</topology>
    </subcellularLocation>
</comment>
<dbReference type="SUPFAM" id="SSF48264">
    <property type="entry name" value="Cytochrome P450"/>
    <property type="match status" value="1"/>
</dbReference>
<evidence type="ECO:0000313" key="16">
    <source>
        <dbReference type="Proteomes" id="UP000000304"/>
    </source>
</evidence>
<dbReference type="GO" id="GO:0004497">
    <property type="term" value="F:monooxygenase activity"/>
    <property type="evidence" value="ECO:0007669"/>
    <property type="project" value="UniProtKB-KW"/>
</dbReference>
<dbReference type="GO" id="GO:0020037">
    <property type="term" value="F:heme binding"/>
    <property type="evidence" value="ECO:0007669"/>
    <property type="project" value="InterPro"/>
</dbReference>
<dbReference type="PANTHER" id="PTHR24292">
    <property type="entry name" value="CYTOCHROME P450"/>
    <property type="match status" value="1"/>
</dbReference>
<dbReference type="InterPro" id="IPR017972">
    <property type="entry name" value="Cyt_P450_CS"/>
</dbReference>
<evidence type="ECO:0000256" key="12">
    <source>
        <dbReference type="ARBA" id="ARBA00023136"/>
    </source>
</evidence>
<dbReference type="GO" id="GO:0042742">
    <property type="term" value="P:defense response to bacterium"/>
    <property type="evidence" value="ECO:0007669"/>
    <property type="project" value="EnsemblMetazoa"/>
</dbReference>
<keyword evidence="10 13" id="KW-0408">Iron</keyword>
<protein>
    <submittedName>
        <fullName evidence="15">GD15377</fullName>
    </submittedName>
</protein>